<dbReference type="PANTHER" id="PTHR34357">
    <property type="entry name" value="F7A19.14 PROTEIN-RELATED"/>
    <property type="match status" value="1"/>
</dbReference>
<evidence type="ECO:0000313" key="2">
    <source>
        <dbReference type="EMBL" id="KAF9592820.1"/>
    </source>
</evidence>
<evidence type="ECO:0000259" key="1">
    <source>
        <dbReference type="SMART" id="SM01227"/>
    </source>
</evidence>
<proteinExistence type="predicted"/>
<gene>
    <name evidence="2" type="ORF">IFM89_017439</name>
</gene>
<organism evidence="2 3">
    <name type="scientific">Coptis chinensis</name>
    <dbReference type="NCBI Taxonomy" id="261450"/>
    <lineage>
        <taxon>Eukaryota</taxon>
        <taxon>Viridiplantae</taxon>
        <taxon>Streptophyta</taxon>
        <taxon>Embryophyta</taxon>
        <taxon>Tracheophyta</taxon>
        <taxon>Spermatophyta</taxon>
        <taxon>Magnoliopsida</taxon>
        <taxon>Ranunculales</taxon>
        <taxon>Ranunculaceae</taxon>
        <taxon>Coptidoideae</taxon>
        <taxon>Coptis</taxon>
    </lineage>
</organism>
<accession>A0A835H3P7</accession>
<reference evidence="2 3" key="1">
    <citation type="submission" date="2020-10" db="EMBL/GenBank/DDBJ databases">
        <title>The Coptis chinensis genome and diversification of protoberbering-type alkaloids.</title>
        <authorList>
            <person name="Wang B."/>
            <person name="Shu S."/>
            <person name="Song C."/>
            <person name="Liu Y."/>
        </authorList>
    </citation>
    <scope>NUCLEOTIDE SEQUENCE [LARGE SCALE GENOMIC DNA]</scope>
    <source>
        <strain evidence="2">HL-2020</strain>
        <tissue evidence="2">Leaf</tissue>
    </source>
</reference>
<dbReference type="Pfam" id="PF07802">
    <property type="entry name" value="GCK"/>
    <property type="match status" value="1"/>
</dbReference>
<sequence>MEQNSLVDEFDEHKISPVETVLVGNRQENCLDANVVKEDIAEKCYQVTVALKTCMEAHPDYYEPILRAKKVAEQEAMKELEKEAELKDKYVEKELVEEPGQEAALEDK</sequence>
<protein>
    <recommendedName>
        <fullName evidence="1">GCK domain-containing protein</fullName>
    </recommendedName>
</protein>
<evidence type="ECO:0000313" key="3">
    <source>
        <dbReference type="Proteomes" id="UP000631114"/>
    </source>
</evidence>
<dbReference type="PANTHER" id="PTHR34357:SF2">
    <property type="entry name" value="F26F24.3-RELATED"/>
    <property type="match status" value="1"/>
</dbReference>
<dbReference type="OrthoDB" id="2148418at2759"/>
<dbReference type="InterPro" id="IPR012891">
    <property type="entry name" value="GCK_dom"/>
</dbReference>
<dbReference type="AlphaFoldDB" id="A0A835H3P7"/>
<feature type="domain" description="GCK" evidence="1">
    <location>
        <begin position="26"/>
        <end position="80"/>
    </location>
</feature>
<keyword evidence="3" id="KW-1185">Reference proteome</keyword>
<name>A0A835H3P7_9MAGN</name>
<dbReference type="SMART" id="SM01227">
    <property type="entry name" value="GCK"/>
    <property type="match status" value="1"/>
</dbReference>
<dbReference type="Proteomes" id="UP000631114">
    <property type="component" value="Unassembled WGS sequence"/>
</dbReference>
<comment type="caution">
    <text evidence="2">The sequence shown here is derived from an EMBL/GenBank/DDBJ whole genome shotgun (WGS) entry which is preliminary data.</text>
</comment>
<dbReference type="EMBL" id="JADFTS010000008">
    <property type="protein sequence ID" value="KAF9592820.1"/>
    <property type="molecule type" value="Genomic_DNA"/>
</dbReference>